<evidence type="ECO:0000256" key="6">
    <source>
        <dbReference type="SAM" id="MobiDB-lite"/>
    </source>
</evidence>
<dbReference type="PANTHER" id="PTHR39087">
    <property type="entry name" value="UPF0104 MEMBRANE PROTEIN MJ1595"/>
    <property type="match status" value="1"/>
</dbReference>
<feature type="transmembrane region" description="Helical" evidence="7">
    <location>
        <begin position="105"/>
        <end position="128"/>
    </location>
</feature>
<reference evidence="8 9" key="1">
    <citation type="submission" date="2017-05" db="EMBL/GenBank/DDBJ databases">
        <title>Complete and WGS of Bordetella genogroups.</title>
        <authorList>
            <person name="Spilker T."/>
            <person name="LiPuma J."/>
        </authorList>
    </citation>
    <scope>NUCLEOTIDE SEQUENCE [LARGE SCALE GENOMIC DNA]</scope>
    <source>
        <strain evidence="8 9">AU7206</strain>
    </source>
</reference>
<gene>
    <name evidence="8" type="ORF">CAL15_07010</name>
</gene>
<keyword evidence="3 7" id="KW-0812">Transmembrane</keyword>
<feature type="transmembrane region" description="Helical" evidence="7">
    <location>
        <begin position="225"/>
        <end position="246"/>
    </location>
</feature>
<evidence type="ECO:0000256" key="1">
    <source>
        <dbReference type="ARBA" id="ARBA00004651"/>
    </source>
</evidence>
<dbReference type="STRING" id="463040.CAL15_07010"/>
<dbReference type="PANTHER" id="PTHR39087:SF2">
    <property type="entry name" value="UPF0104 MEMBRANE PROTEIN MJ1595"/>
    <property type="match status" value="1"/>
</dbReference>
<feature type="transmembrane region" description="Helical" evidence="7">
    <location>
        <begin position="306"/>
        <end position="323"/>
    </location>
</feature>
<evidence type="ECO:0000256" key="5">
    <source>
        <dbReference type="ARBA" id="ARBA00023136"/>
    </source>
</evidence>
<keyword evidence="2" id="KW-1003">Cell membrane</keyword>
<evidence type="ECO:0000313" key="8">
    <source>
        <dbReference type="EMBL" id="ARP97328.1"/>
    </source>
</evidence>
<proteinExistence type="predicted"/>
<evidence type="ECO:0000256" key="2">
    <source>
        <dbReference type="ARBA" id="ARBA00022475"/>
    </source>
</evidence>
<dbReference type="KEGG" id="bgm:CAL15_07010"/>
<name>A0A1W6ZIT7_9BORD</name>
<dbReference type="AlphaFoldDB" id="A0A1W6ZIT7"/>
<protein>
    <recommendedName>
        <fullName evidence="10">Lysylphosphatidylglycerol synthetase</fullName>
    </recommendedName>
</protein>
<dbReference type="EMBL" id="CP021111">
    <property type="protein sequence ID" value="ARP97328.1"/>
    <property type="molecule type" value="Genomic_DNA"/>
</dbReference>
<keyword evidence="9" id="KW-1185">Reference proteome</keyword>
<feature type="transmembrane region" description="Helical" evidence="7">
    <location>
        <begin position="34"/>
        <end position="51"/>
    </location>
</feature>
<dbReference type="Proteomes" id="UP000194161">
    <property type="component" value="Chromosome"/>
</dbReference>
<dbReference type="GO" id="GO:0005886">
    <property type="term" value="C:plasma membrane"/>
    <property type="evidence" value="ECO:0007669"/>
    <property type="project" value="UniProtKB-SubCell"/>
</dbReference>
<feature type="region of interest" description="Disordered" evidence="6">
    <location>
        <begin position="1"/>
        <end position="21"/>
    </location>
</feature>
<dbReference type="Pfam" id="PF03706">
    <property type="entry name" value="LPG_synthase_TM"/>
    <property type="match status" value="1"/>
</dbReference>
<evidence type="ECO:0000256" key="4">
    <source>
        <dbReference type="ARBA" id="ARBA00022989"/>
    </source>
</evidence>
<keyword evidence="4 7" id="KW-1133">Transmembrane helix</keyword>
<accession>A0A1W6ZIT7</accession>
<dbReference type="InterPro" id="IPR022791">
    <property type="entry name" value="L-PG_synthase/AglD"/>
</dbReference>
<sequence length="338" mass="36697">MKDTIHPGEGRADASPRKGREDRRKRRWSKVFKVFIWLVAVFAIVVVFNLARNVDWRAVMQAVRSIPSGTLLVAAGLVVVGYVAYGSFDLLARRYIAQRLPAGRVLGIATISYALNLNLGVLIGGLAVRLRLYAHLLGLRRSAILRLTGFSVTTNWVGYCWIAGAVFASGVTPIPQSWHIGGMALRLVGVLMLMAGVAYVAVCWRSRRRSWTVRGHRIALPSGRLALAQCAMSIVSWGTMGAIMYVLLQQRIPYPVVLGVLLCTSMATIIVRIPGGLGTTEAIFVGALAGQVPSVQVLGAALVYRALYALLPLCLGGTAYLMLEARRGVRALQRSRST</sequence>
<evidence type="ECO:0000256" key="7">
    <source>
        <dbReference type="SAM" id="Phobius"/>
    </source>
</evidence>
<comment type="subcellular location">
    <subcellularLocation>
        <location evidence="1">Cell membrane</location>
        <topology evidence="1">Multi-pass membrane protein</topology>
    </subcellularLocation>
</comment>
<evidence type="ECO:0008006" key="10">
    <source>
        <dbReference type="Google" id="ProtNLM"/>
    </source>
</evidence>
<feature type="transmembrane region" description="Helical" evidence="7">
    <location>
        <begin position="183"/>
        <end position="204"/>
    </location>
</feature>
<organism evidence="8 9">
    <name type="scientific">Bordetella genomosp. 13</name>
    <dbReference type="NCBI Taxonomy" id="463040"/>
    <lineage>
        <taxon>Bacteria</taxon>
        <taxon>Pseudomonadati</taxon>
        <taxon>Pseudomonadota</taxon>
        <taxon>Betaproteobacteria</taxon>
        <taxon>Burkholderiales</taxon>
        <taxon>Alcaligenaceae</taxon>
        <taxon>Bordetella</taxon>
    </lineage>
</organism>
<keyword evidence="5 7" id="KW-0472">Membrane</keyword>
<feature type="transmembrane region" description="Helical" evidence="7">
    <location>
        <begin position="63"/>
        <end position="85"/>
    </location>
</feature>
<evidence type="ECO:0000313" key="9">
    <source>
        <dbReference type="Proteomes" id="UP000194161"/>
    </source>
</evidence>
<feature type="transmembrane region" description="Helical" evidence="7">
    <location>
        <begin position="149"/>
        <end position="171"/>
    </location>
</feature>
<evidence type="ECO:0000256" key="3">
    <source>
        <dbReference type="ARBA" id="ARBA00022692"/>
    </source>
</evidence>